<dbReference type="PRINTS" id="PR00455">
    <property type="entry name" value="HTHTETR"/>
</dbReference>
<protein>
    <recommendedName>
        <fullName evidence="6">HTH tetR-type domain-containing protein</fullName>
    </recommendedName>
</protein>
<dbReference type="EMBL" id="BAAATD010000015">
    <property type="protein sequence ID" value="GAA2630313.1"/>
    <property type="molecule type" value="Genomic_DNA"/>
</dbReference>
<dbReference type="PANTHER" id="PTHR30055:SF151">
    <property type="entry name" value="TRANSCRIPTIONAL REGULATORY PROTEIN"/>
    <property type="match status" value="1"/>
</dbReference>
<dbReference type="Pfam" id="PF00440">
    <property type="entry name" value="TetR_N"/>
    <property type="match status" value="1"/>
</dbReference>
<dbReference type="InterPro" id="IPR009057">
    <property type="entry name" value="Homeodomain-like_sf"/>
</dbReference>
<evidence type="ECO:0000313" key="8">
    <source>
        <dbReference type="Proteomes" id="UP001501509"/>
    </source>
</evidence>
<dbReference type="SUPFAM" id="SSF48498">
    <property type="entry name" value="Tetracyclin repressor-like, C-terminal domain"/>
    <property type="match status" value="1"/>
</dbReference>
<dbReference type="InterPro" id="IPR001647">
    <property type="entry name" value="HTH_TetR"/>
</dbReference>
<dbReference type="InterPro" id="IPR004111">
    <property type="entry name" value="Repressor_TetR_C"/>
</dbReference>
<dbReference type="PANTHER" id="PTHR30055">
    <property type="entry name" value="HTH-TYPE TRANSCRIPTIONAL REGULATOR RUTR"/>
    <property type="match status" value="1"/>
</dbReference>
<dbReference type="InterPro" id="IPR003012">
    <property type="entry name" value="Tet_transcr_reg_TetR"/>
</dbReference>
<dbReference type="PROSITE" id="PS50977">
    <property type="entry name" value="HTH_TETR_2"/>
    <property type="match status" value="1"/>
</dbReference>
<dbReference type="Pfam" id="PF02909">
    <property type="entry name" value="TetR_C_1"/>
    <property type="match status" value="1"/>
</dbReference>
<name>A0ABN3QMD9_9ACTN</name>
<evidence type="ECO:0000256" key="1">
    <source>
        <dbReference type="ARBA" id="ARBA00022491"/>
    </source>
</evidence>
<dbReference type="PRINTS" id="PR00400">
    <property type="entry name" value="TETREPRESSOR"/>
</dbReference>
<organism evidence="7 8">
    <name type="scientific">Actinomadura fulvescens</name>
    <dbReference type="NCBI Taxonomy" id="46160"/>
    <lineage>
        <taxon>Bacteria</taxon>
        <taxon>Bacillati</taxon>
        <taxon>Actinomycetota</taxon>
        <taxon>Actinomycetes</taxon>
        <taxon>Streptosporangiales</taxon>
        <taxon>Thermomonosporaceae</taxon>
        <taxon>Actinomadura</taxon>
    </lineage>
</organism>
<sequence length="205" mass="22423">MNTPRVSRELVLDTAMRLVEEQGLEGLSMRRLAAELGVAVTAIYWHVGNREALIAQLVDRVPARLGDVAPAGESPWQRIIAVGTALRRMIHDHPHVIALVHEHGRTALMMAPAERALAREVSAAGLDGRRGALVVRAVLHHVVGYVLLERAVRRGPQQHPTAAELWRAADETGIEPGLASELGEPVDEDRLFELSLRALVDGLLR</sequence>
<keyword evidence="2" id="KW-0805">Transcription regulation</keyword>
<feature type="DNA-binding region" description="H-T-H motif" evidence="5">
    <location>
        <begin position="28"/>
        <end position="47"/>
    </location>
</feature>
<accession>A0ABN3QMD9</accession>
<evidence type="ECO:0000313" key="7">
    <source>
        <dbReference type="EMBL" id="GAA2630313.1"/>
    </source>
</evidence>
<evidence type="ECO:0000256" key="5">
    <source>
        <dbReference type="PROSITE-ProRule" id="PRU00335"/>
    </source>
</evidence>
<gene>
    <name evidence="7" type="ORF">GCM10010411_80120</name>
</gene>
<keyword evidence="1" id="KW-0678">Repressor</keyword>
<dbReference type="InterPro" id="IPR036271">
    <property type="entry name" value="Tet_transcr_reg_TetR-rel_C_sf"/>
</dbReference>
<comment type="caution">
    <text evidence="7">The sequence shown here is derived from an EMBL/GenBank/DDBJ whole genome shotgun (WGS) entry which is preliminary data.</text>
</comment>
<keyword evidence="3 5" id="KW-0238">DNA-binding</keyword>
<dbReference type="Proteomes" id="UP001501509">
    <property type="component" value="Unassembled WGS sequence"/>
</dbReference>
<dbReference type="Gene3D" id="1.10.357.10">
    <property type="entry name" value="Tetracycline Repressor, domain 2"/>
    <property type="match status" value="1"/>
</dbReference>
<reference evidence="7 8" key="1">
    <citation type="journal article" date="2019" name="Int. J. Syst. Evol. Microbiol.">
        <title>The Global Catalogue of Microorganisms (GCM) 10K type strain sequencing project: providing services to taxonomists for standard genome sequencing and annotation.</title>
        <authorList>
            <consortium name="The Broad Institute Genomics Platform"/>
            <consortium name="The Broad Institute Genome Sequencing Center for Infectious Disease"/>
            <person name="Wu L."/>
            <person name="Ma J."/>
        </authorList>
    </citation>
    <scope>NUCLEOTIDE SEQUENCE [LARGE SCALE GENOMIC DNA]</scope>
    <source>
        <strain evidence="7 8">JCM 6833</strain>
    </source>
</reference>
<dbReference type="InterPro" id="IPR050109">
    <property type="entry name" value="HTH-type_TetR-like_transc_reg"/>
</dbReference>
<evidence type="ECO:0000256" key="2">
    <source>
        <dbReference type="ARBA" id="ARBA00023015"/>
    </source>
</evidence>
<evidence type="ECO:0000259" key="6">
    <source>
        <dbReference type="PROSITE" id="PS50977"/>
    </source>
</evidence>
<keyword evidence="4" id="KW-0804">Transcription</keyword>
<proteinExistence type="predicted"/>
<keyword evidence="8" id="KW-1185">Reference proteome</keyword>
<evidence type="ECO:0000256" key="4">
    <source>
        <dbReference type="ARBA" id="ARBA00023163"/>
    </source>
</evidence>
<evidence type="ECO:0000256" key="3">
    <source>
        <dbReference type="ARBA" id="ARBA00023125"/>
    </source>
</evidence>
<dbReference type="SUPFAM" id="SSF46689">
    <property type="entry name" value="Homeodomain-like"/>
    <property type="match status" value="1"/>
</dbReference>
<feature type="domain" description="HTH tetR-type" evidence="6">
    <location>
        <begin position="5"/>
        <end position="65"/>
    </location>
</feature>
<dbReference type="RefSeq" id="WP_344547726.1">
    <property type="nucleotide sequence ID" value="NZ_BAAATD010000015.1"/>
</dbReference>